<sequence length="115" mass="12798">MRDRCSSASADDEDAHSAVHPEHRVCFFVMCYQGRLSHFKDIVLSMHLFPICPHASFITKQARTLITSSTAGTAQRKSSHLIHDPPFVRLMVSLPLSCILSCFSIASASVARPRR</sequence>
<reference evidence="1 2" key="1">
    <citation type="submission" date="2014-04" db="EMBL/GenBank/DDBJ databases">
        <authorList>
            <consortium name="DOE Joint Genome Institute"/>
            <person name="Kuo A."/>
            <person name="Kohler A."/>
            <person name="Costa M.D."/>
            <person name="Nagy L.G."/>
            <person name="Floudas D."/>
            <person name="Copeland A."/>
            <person name="Barry K.W."/>
            <person name="Cichocki N."/>
            <person name="Veneault-Fourrey C."/>
            <person name="LaButti K."/>
            <person name="Lindquist E.A."/>
            <person name="Lipzen A."/>
            <person name="Lundell T."/>
            <person name="Morin E."/>
            <person name="Murat C."/>
            <person name="Sun H."/>
            <person name="Tunlid A."/>
            <person name="Henrissat B."/>
            <person name="Grigoriev I.V."/>
            <person name="Hibbett D.S."/>
            <person name="Martin F."/>
            <person name="Nordberg H.P."/>
            <person name="Cantor M.N."/>
            <person name="Hua S.X."/>
        </authorList>
    </citation>
    <scope>NUCLEOTIDE SEQUENCE [LARGE SCALE GENOMIC DNA]</scope>
    <source>
        <strain evidence="1 2">Marx 270</strain>
    </source>
</reference>
<name>A0A0C3IZ38_PISTI</name>
<dbReference type="HOGENOM" id="CLU_2110000_0_0_1"/>
<gene>
    <name evidence="1" type="ORF">M404DRAFT_711808</name>
</gene>
<protein>
    <submittedName>
        <fullName evidence="1">Uncharacterized protein</fullName>
    </submittedName>
</protein>
<accession>A0A0C3IZ38</accession>
<evidence type="ECO:0000313" key="1">
    <source>
        <dbReference type="EMBL" id="KIO02063.1"/>
    </source>
</evidence>
<dbReference type="EMBL" id="KN831983">
    <property type="protein sequence ID" value="KIO02063.1"/>
    <property type="molecule type" value="Genomic_DNA"/>
</dbReference>
<organism evidence="1 2">
    <name type="scientific">Pisolithus tinctorius Marx 270</name>
    <dbReference type="NCBI Taxonomy" id="870435"/>
    <lineage>
        <taxon>Eukaryota</taxon>
        <taxon>Fungi</taxon>
        <taxon>Dikarya</taxon>
        <taxon>Basidiomycota</taxon>
        <taxon>Agaricomycotina</taxon>
        <taxon>Agaricomycetes</taxon>
        <taxon>Agaricomycetidae</taxon>
        <taxon>Boletales</taxon>
        <taxon>Sclerodermatineae</taxon>
        <taxon>Pisolithaceae</taxon>
        <taxon>Pisolithus</taxon>
    </lineage>
</organism>
<proteinExistence type="predicted"/>
<dbReference type="Proteomes" id="UP000054217">
    <property type="component" value="Unassembled WGS sequence"/>
</dbReference>
<dbReference type="AlphaFoldDB" id="A0A0C3IZ38"/>
<dbReference type="InParanoid" id="A0A0C3IZ38"/>
<reference evidence="2" key="2">
    <citation type="submission" date="2015-01" db="EMBL/GenBank/DDBJ databases">
        <title>Evolutionary Origins and Diversification of the Mycorrhizal Mutualists.</title>
        <authorList>
            <consortium name="DOE Joint Genome Institute"/>
            <consortium name="Mycorrhizal Genomics Consortium"/>
            <person name="Kohler A."/>
            <person name="Kuo A."/>
            <person name="Nagy L.G."/>
            <person name="Floudas D."/>
            <person name="Copeland A."/>
            <person name="Barry K.W."/>
            <person name="Cichocki N."/>
            <person name="Veneault-Fourrey C."/>
            <person name="LaButti K."/>
            <person name="Lindquist E.A."/>
            <person name="Lipzen A."/>
            <person name="Lundell T."/>
            <person name="Morin E."/>
            <person name="Murat C."/>
            <person name="Riley R."/>
            <person name="Ohm R."/>
            <person name="Sun H."/>
            <person name="Tunlid A."/>
            <person name="Henrissat B."/>
            <person name="Grigoriev I.V."/>
            <person name="Hibbett D.S."/>
            <person name="Martin F."/>
        </authorList>
    </citation>
    <scope>NUCLEOTIDE SEQUENCE [LARGE SCALE GENOMIC DNA]</scope>
    <source>
        <strain evidence="2">Marx 270</strain>
    </source>
</reference>
<keyword evidence="2" id="KW-1185">Reference proteome</keyword>
<evidence type="ECO:0000313" key="2">
    <source>
        <dbReference type="Proteomes" id="UP000054217"/>
    </source>
</evidence>